<evidence type="ECO:0000313" key="15">
    <source>
        <dbReference type="EMBL" id="MFG6468321.1"/>
    </source>
</evidence>
<dbReference type="RefSeq" id="WP_394386420.1">
    <property type="nucleotide sequence ID" value="NZ_JBIGIB010000005.1"/>
</dbReference>
<comment type="subcellular location">
    <subcellularLocation>
        <location evidence="1 10">Cell outer membrane</location>
        <topology evidence="1 10">Multi-pass membrane protein</topology>
    </subcellularLocation>
</comment>
<evidence type="ECO:0000313" key="16">
    <source>
        <dbReference type="Proteomes" id="UP001606303"/>
    </source>
</evidence>
<keyword evidence="9 10" id="KW-0998">Cell outer membrane</keyword>
<dbReference type="PROSITE" id="PS52016">
    <property type="entry name" value="TONB_DEPENDENT_REC_3"/>
    <property type="match status" value="1"/>
</dbReference>
<dbReference type="Gene3D" id="2.40.170.20">
    <property type="entry name" value="TonB-dependent receptor, beta-barrel domain"/>
    <property type="match status" value="1"/>
</dbReference>
<proteinExistence type="inferred from homology"/>
<gene>
    <name evidence="15" type="ORF">ACG01O_16965</name>
</gene>
<evidence type="ECO:0000256" key="8">
    <source>
        <dbReference type="ARBA" id="ARBA00023170"/>
    </source>
</evidence>
<dbReference type="EMBL" id="JBIGIB010000005">
    <property type="protein sequence ID" value="MFG6468321.1"/>
    <property type="molecule type" value="Genomic_DNA"/>
</dbReference>
<dbReference type="InterPro" id="IPR012910">
    <property type="entry name" value="Plug_dom"/>
</dbReference>
<dbReference type="SUPFAM" id="SSF56935">
    <property type="entry name" value="Porins"/>
    <property type="match status" value="1"/>
</dbReference>
<feature type="domain" description="TonB-dependent receptor-like beta-barrel" evidence="13">
    <location>
        <begin position="429"/>
        <end position="891"/>
    </location>
</feature>
<keyword evidence="12" id="KW-0732">Signal</keyword>
<dbReference type="Pfam" id="PF00593">
    <property type="entry name" value="TonB_dep_Rec_b-barrel"/>
    <property type="match status" value="1"/>
</dbReference>
<evidence type="ECO:0000256" key="7">
    <source>
        <dbReference type="ARBA" id="ARBA00023136"/>
    </source>
</evidence>
<keyword evidence="4 10" id="KW-1134">Transmembrane beta strand</keyword>
<evidence type="ECO:0000256" key="9">
    <source>
        <dbReference type="ARBA" id="ARBA00023237"/>
    </source>
</evidence>
<evidence type="ECO:0000256" key="10">
    <source>
        <dbReference type="PROSITE-ProRule" id="PRU01360"/>
    </source>
</evidence>
<evidence type="ECO:0000256" key="1">
    <source>
        <dbReference type="ARBA" id="ARBA00004571"/>
    </source>
</evidence>
<dbReference type="Proteomes" id="UP001606303">
    <property type="component" value="Unassembled WGS sequence"/>
</dbReference>
<protein>
    <submittedName>
        <fullName evidence="15">TonB-dependent receptor</fullName>
    </submittedName>
</protein>
<dbReference type="Gene3D" id="2.170.130.10">
    <property type="entry name" value="TonB-dependent receptor, plug domain"/>
    <property type="match status" value="1"/>
</dbReference>
<keyword evidence="3 10" id="KW-0813">Transport</keyword>
<evidence type="ECO:0000256" key="2">
    <source>
        <dbReference type="ARBA" id="ARBA00009810"/>
    </source>
</evidence>
<evidence type="ECO:0000259" key="14">
    <source>
        <dbReference type="Pfam" id="PF07715"/>
    </source>
</evidence>
<sequence length="924" mass="99048">MKVKQTPISQAVFIALLGAAGAALAQQAPANQLETVTVTGIRASQEKSLSVKRNADTHIDVISAEDIGKMPDKNVADSLARIPGVTILNSPSGGSGGFDERDRVGLRGTNPSLTQTLLDGHSVANGDWFVLDQTGAGVGRSVSFSLLPSELVSRVEVHKNASASDIEGGTAGAVNIITRKPLDFAKFLTFEASLGTVYADLPKKSDPQVSALFAWKNDAKTFGVLVQAFNEKRHLRRDGVETFAHDGAMSLTPITAASHPTAVAAGIPAGTLFPNLMGSALFTQERERKGGLISAQIKPTNDVDLTVTGFSSKMNADNYNRNYMLSNMWALSRNPTVTNVTIDPSTHILTSANYTYATPTIIGVYDLISRKASAETNFLNLEGSFRVSDKLKLSGQAGTSKGKGKTISQDVYEGDITASSGGFQLKGSGEAPAFNIGNANGAALKPSGTDWIFGDQNVVVQDKDTWAQVDGEYTLDMGMLRSLKFGARTSKHDRYTDGPIVNQGPNWGTDPFANPLPASAYTEQYPSNFGSGLGAGFPTGISYPTADALAAYNAKYSNRDISRRMVTHEYSVAEKTTAGYVQGNLEGEGWSGNVGMRLVRTKSSTLVWVPTSNKTLPGYVPSAFAAVGPNWTDPSGYYQTYHDRSYTDALPSASVRIDVTPKVVARLSLSRTLTRPDYTALSAAQLLGGYSDPTGKSVGSGTSGNPDLDPIRSTNFDANIEWYFAPRAFVSMGAFHMNIGSYITDGVQRVMASTDVTPAGGQQGSPTNQRVTAPFDLTTQINKKASVTGLEFAFETPVFSNFGIGANYTYADAHDASGHALRGAVKHSANLNGFFENDQFSARLNYGYNSDNFLGRDRGSDYYQRGAGVLSASVGYKLNDHFAFSLDAQNLNDPTLKYYGDFKSQPRAIYKNGRQFYLTARIKY</sequence>
<dbReference type="InterPro" id="IPR010104">
    <property type="entry name" value="TonB_rcpt_bac"/>
</dbReference>
<evidence type="ECO:0000256" key="5">
    <source>
        <dbReference type="ARBA" id="ARBA00022692"/>
    </source>
</evidence>
<evidence type="ECO:0000256" key="6">
    <source>
        <dbReference type="ARBA" id="ARBA00023077"/>
    </source>
</evidence>
<keyword evidence="7 10" id="KW-0472">Membrane</keyword>
<name>A0ABW7H259_9BURK</name>
<organism evidence="15 16">
    <name type="scientific">Pelomonas baiyunensis</name>
    <dbReference type="NCBI Taxonomy" id="3299026"/>
    <lineage>
        <taxon>Bacteria</taxon>
        <taxon>Pseudomonadati</taxon>
        <taxon>Pseudomonadota</taxon>
        <taxon>Betaproteobacteria</taxon>
        <taxon>Burkholderiales</taxon>
        <taxon>Sphaerotilaceae</taxon>
        <taxon>Roseateles</taxon>
    </lineage>
</organism>
<accession>A0ABW7H259</accession>
<comment type="similarity">
    <text evidence="2 10 11">Belongs to the TonB-dependent receptor family.</text>
</comment>
<feature type="domain" description="TonB-dependent receptor plug" evidence="14">
    <location>
        <begin position="52"/>
        <end position="174"/>
    </location>
</feature>
<reference evidence="15 16" key="1">
    <citation type="submission" date="2024-08" db="EMBL/GenBank/DDBJ databases">
        <authorList>
            <person name="Lu H."/>
        </authorList>
    </citation>
    <scope>NUCLEOTIDE SEQUENCE [LARGE SCALE GENOMIC DNA]</scope>
    <source>
        <strain evidence="15 16">BYS87W</strain>
    </source>
</reference>
<evidence type="ECO:0000256" key="3">
    <source>
        <dbReference type="ARBA" id="ARBA00022448"/>
    </source>
</evidence>
<evidence type="ECO:0000259" key="13">
    <source>
        <dbReference type="Pfam" id="PF00593"/>
    </source>
</evidence>
<dbReference type="InterPro" id="IPR000531">
    <property type="entry name" value="Beta-barrel_TonB"/>
</dbReference>
<keyword evidence="5 10" id="KW-0812">Transmembrane</keyword>
<keyword evidence="8 15" id="KW-0675">Receptor</keyword>
<dbReference type="InterPro" id="IPR039426">
    <property type="entry name" value="TonB-dep_rcpt-like"/>
</dbReference>
<dbReference type="InterPro" id="IPR037066">
    <property type="entry name" value="Plug_dom_sf"/>
</dbReference>
<evidence type="ECO:0000256" key="11">
    <source>
        <dbReference type="RuleBase" id="RU003357"/>
    </source>
</evidence>
<dbReference type="PANTHER" id="PTHR40980">
    <property type="entry name" value="PLUG DOMAIN-CONTAINING PROTEIN"/>
    <property type="match status" value="1"/>
</dbReference>
<dbReference type="Pfam" id="PF07715">
    <property type="entry name" value="Plug"/>
    <property type="match status" value="1"/>
</dbReference>
<keyword evidence="6 11" id="KW-0798">TonB box</keyword>
<dbReference type="InterPro" id="IPR036942">
    <property type="entry name" value="Beta-barrel_TonB_sf"/>
</dbReference>
<evidence type="ECO:0000256" key="12">
    <source>
        <dbReference type="SAM" id="SignalP"/>
    </source>
</evidence>
<keyword evidence="16" id="KW-1185">Reference proteome</keyword>
<comment type="caution">
    <text evidence="15">The sequence shown here is derived from an EMBL/GenBank/DDBJ whole genome shotgun (WGS) entry which is preliminary data.</text>
</comment>
<dbReference type="NCBIfam" id="TIGR01782">
    <property type="entry name" value="TonB-Xanth-Caul"/>
    <property type="match status" value="1"/>
</dbReference>
<dbReference type="PANTHER" id="PTHR40980:SF3">
    <property type="entry name" value="TONB-DEPENDENT RECEPTOR-LIKE BETA-BARREL DOMAIN-CONTAINING PROTEIN"/>
    <property type="match status" value="1"/>
</dbReference>
<feature type="chain" id="PRO_5046755809" evidence="12">
    <location>
        <begin position="26"/>
        <end position="924"/>
    </location>
</feature>
<feature type="signal peptide" evidence="12">
    <location>
        <begin position="1"/>
        <end position="25"/>
    </location>
</feature>
<evidence type="ECO:0000256" key="4">
    <source>
        <dbReference type="ARBA" id="ARBA00022452"/>
    </source>
</evidence>